<proteinExistence type="predicted"/>
<protein>
    <submittedName>
        <fullName evidence="1">Uncharacterized protein</fullName>
    </submittedName>
</protein>
<reference evidence="1 2" key="1">
    <citation type="submission" date="2024-02" db="EMBL/GenBank/DDBJ databases">
        <title>De novo assembly and annotation of 12 fungi associated with fruit tree decline syndrome in Ontario, Canada.</title>
        <authorList>
            <person name="Sulman M."/>
            <person name="Ellouze W."/>
            <person name="Ilyukhin E."/>
        </authorList>
    </citation>
    <scope>NUCLEOTIDE SEQUENCE [LARGE SCALE GENOMIC DNA]</scope>
    <source>
        <strain evidence="1 2">M1-105</strain>
    </source>
</reference>
<dbReference type="Proteomes" id="UP001521116">
    <property type="component" value="Unassembled WGS sequence"/>
</dbReference>
<accession>A0ABR3SIX0</accession>
<comment type="caution">
    <text evidence="1">The sequence shown here is derived from an EMBL/GenBank/DDBJ whole genome shotgun (WGS) entry which is preliminary data.</text>
</comment>
<organism evidence="1 2">
    <name type="scientific">Neofusicoccum ribis</name>
    <dbReference type="NCBI Taxonomy" id="45134"/>
    <lineage>
        <taxon>Eukaryota</taxon>
        <taxon>Fungi</taxon>
        <taxon>Dikarya</taxon>
        <taxon>Ascomycota</taxon>
        <taxon>Pezizomycotina</taxon>
        <taxon>Dothideomycetes</taxon>
        <taxon>Dothideomycetes incertae sedis</taxon>
        <taxon>Botryosphaeriales</taxon>
        <taxon>Botryosphaeriaceae</taxon>
        <taxon>Neofusicoccum</taxon>
    </lineage>
</organism>
<name>A0ABR3SIX0_9PEZI</name>
<gene>
    <name evidence="1" type="ORF">SLS56_008855</name>
</gene>
<dbReference type="EMBL" id="JAJVDC020000139">
    <property type="protein sequence ID" value="KAL1622236.1"/>
    <property type="molecule type" value="Genomic_DNA"/>
</dbReference>
<evidence type="ECO:0000313" key="2">
    <source>
        <dbReference type="Proteomes" id="UP001521116"/>
    </source>
</evidence>
<sequence length="122" mass="13479">MSNIVAIFVQGDWPMDETQTAPSRLDSFRDTNSNNTIYSLNSNVKILESGSPVLDELFASPALSLIKITVVLRGLPLQINNICSVYVPNSSGLTVRSVGRAVMDTIERVEGESCFQIFLRVW</sequence>
<keyword evidence="2" id="KW-1185">Reference proteome</keyword>
<evidence type="ECO:0000313" key="1">
    <source>
        <dbReference type="EMBL" id="KAL1622236.1"/>
    </source>
</evidence>